<sequence length="153" mass="16354">MASVDPLDGLRALHLPAETTSWQADLGFAVAAGLALALVVSLALRLLVRPRRSLRASAMEEFAAAEALPGPDRRAAQAAVLRRVVRTIEGDEAARATGPAWGETLDRVFRTELFGKGAGRVFVDGLYARPPAANDDDRALDRELGALIATLRR</sequence>
<reference evidence="2" key="1">
    <citation type="submission" date="2021-08" db="EMBL/GenBank/DDBJ databases">
        <authorList>
            <person name="Zhang H."/>
            <person name="Xu M."/>
            <person name="Yu Z."/>
            <person name="Yang L."/>
            <person name="Cai Y."/>
        </authorList>
    </citation>
    <scope>NUCLEOTIDE SEQUENCE</scope>
    <source>
        <strain evidence="2">CHL1</strain>
    </source>
</reference>
<keyword evidence="1" id="KW-0472">Membrane</keyword>
<keyword evidence="3" id="KW-1185">Reference proteome</keyword>
<evidence type="ECO:0000313" key="3">
    <source>
        <dbReference type="Proteomes" id="UP000825701"/>
    </source>
</evidence>
<accession>A0A9E6R9C3</accession>
<dbReference type="EMBL" id="CP081869">
    <property type="protein sequence ID" value="QZN99921.1"/>
    <property type="molecule type" value="Genomic_DNA"/>
</dbReference>
<organism evidence="2 3">
    <name type="scientific">Chenggangzhangella methanolivorans</name>
    <dbReference type="NCBI Taxonomy" id="1437009"/>
    <lineage>
        <taxon>Bacteria</taxon>
        <taxon>Pseudomonadati</taxon>
        <taxon>Pseudomonadota</taxon>
        <taxon>Alphaproteobacteria</taxon>
        <taxon>Hyphomicrobiales</taxon>
        <taxon>Methylopilaceae</taxon>
        <taxon>Chenggangzhangella</taxon>
    </lineage>
</organism>
<gene>
    <name evidence="2" type="ORF">K6K41_25370</name>
</gene>
<name>A0A9E6R9C3_9HYPH</name>
<dbReference type="KEGG" id="cmet:K6K41_25370"/>
<dbReference type="AlphaFoldDB" id="A0A9E6R9C3"/>
<proteinExistence type="predicted"/>
<keyword evidence="1" id="KW-0812">Transmembrane</keyword>
<keyword evidence="1" id="KW-1133">Transmembrane helix</keyword>
<dbReference type="InterPro" id="IPR025489">
    <property type="entry name" value="DUF4381"/>
</dbReference>
<evidence type="ECO:0000313" key="2">
    <source>
        <dbReference type="EMBL" id="QZN99921.1"/>
    </source>
</evidence>
<dbReference type="Pfam" id="PF14316">
    <property type="entry name" value="DUF4381"/>
    <property type="match status" value="1"/>
</dbReference>
<dbReference type="RefSeq" id="WP_261403047.1">
    <property type="nucleotide sequence ID" value="NZ_CP081869.1"/>
</dbReference>
<evidence type="ECO:0000256" key="1">
    <source>
        <dbReference type="SAM" id="Phobius"/>
    </source>
</evidence>
<protein>
    <submittedName>
        <fullName evidence="2">DUF4381 domain-containing protein</fullName>
    </submittedName>
</protein>
<dbReference type="Proteomes" id="UP000825701">
    <property type="component" value="Chromosome"/>
</dbReference>
<feature type="transmembrane region" description="Helical" evidence="1">
    <location>
        <begin position="26"/>
        <end position="48"/>
    </location>
</feature>